<dbReference type="AlphaFoldDB" id="Q2GAE6"/>
<evidence type="ECO:0008006" key="3">
    <source>
        <dbReference type="Google" id="ProtNLM"/>
    </source>
</evidence>
<dbReference type="Proteomes" id="UP000009134">
    <property type="component" value="Chromosome"/>
</dbReference>
<sequence length="317" mass="35580">MGLPTTDLYFRNACADWLHRPWRRGPVRRIGSNTFTIADTLLLIRRDTPARMHDALNWRGRVVYLVDDDIAAGSTCRHLPADYRGRLARFHADWQVPLIERADLVVATSPALRSVLDPIANGTRLLHPFWPHQPAGLDHFSQGETRMVHLGSGSHRGGLMQITPALLTTLDAEPNVRLTCFGRPGEHPALEQHPRVSMLRPMRWWRYRRWIARQRFHIALYPLTDSPFDAARSANKLAEHAIVGAAGICSGAWGPMGKLDDAGICVGDAEGAWERAIRDLVRDRARAADIVGSAASTLRLLFDPVHQREFWIEVLAA</sequence>
<evidence type="ECO:0000313" key="2">
    <source>
        <dbReference type="Proteomes" id="UP000009134"/>
    </source>
</evidence>
<reference evidence="2" key="1">
    <citation type="submission" date="2006-01" db="EMBL/GenBank/DDBJ databases">
        <title>Complete sequence of Novosphingobium aromaticivorans DSM 12444.</title>
        <authorList>
            <consortium name="US DOE Joint Genome Institute"/>
            <person name="Copeland A."/>
            <person name="Lucas S."/>
            <person name="Lapidus A."/>
            <person name="Barry K."/>
            <person name="Detter J.C."/>
            <person name="Glavina T."/>
            <person name="Hammon N."/>
            <person name="Israni S."/>
            <person name="Pitluck S."/>
            <person name="Chain P."/>
            <person name="Malfatti S."/>
            <person name="Shin M."/>
            <person name="Vergez L."/>
            <person name="Schmutz J."/>
            <person name="Larimer F."/>
            <person name="Land M."/>
            <person name="Kyrpides N."/>
            <person name="Ivanova N."/>
            <person name="Fredrickson J."/>
            <person name="Balkwill D."/>
            <person name="Romine M.F."/>
            <person name="Richardson P."/>
        </authorList>
    </citation>
    <scope>NUCLEOTIDE SEQUENCE [LARGE SCALE GENOMIC DNA]</scope>
    <source>
        <strain evidence="2">ATCC 700278 / DSM 12444 / CCUG 56034 / CIP 105152 / NBRC 16084 / F199</strain>
    </source>
</reference>
<protein>
    <recommendedName>
        <fullName evidence="3">Glycosyl transferase, group 1</fullName>
    </recommendedName>
</protein>
<dbReference type="STRING" id="279238.Saro_0730"/>
<organism evidence="1 2">
    <name type="scientific">Novosphingobium aromaticivorans (strain ATCC 700278 / DSM 12444 / CCUG 56034 / CIP 105152 / NBRC 16084 / F199)</name>
    <dbReference type="NCBI Taxonomy" id="279238"/>
    <lineage>
        <taxon>Bacteria</taxon>
        <taxon>Pseudomonadati</taxon>
        <taxon>Pseudomonadota</taxon>
        <taxon>Alphaproteobacteria</taxon>
        <taxon>Sphingomonadales</taxon>
        <taxon>Sphingomonadaceae</taxon>
        <taxon>Novosphingobium</taxon>
    </lineage>
</organism>
<dbReference type="RefSeq" id="WP_011444391.1">
    <property type="nucleotide sequence ID" value="NC_007794.1"/>
</dbReference>
<dbReference type="KEGG" id="nar:Saro_0730"/>
<accession>Q2GAE6</accession>
<evidence type="ECO:0000313" key="1">
    <source>
        <dbReference type="EMBL" id="ABD25177.1"/>
    </source>
</evidence>
<dbReference type="SUPFAM" id="SSF53756">
    <property type="entry name" value="UDP-Glycosyltransferase/glycogen phosphorylase"/>
    <property type="match status" value="1"/>
</dbReference>
<keyword evidence="2" id="KW-1185">Reference proteome</keyword>
<gene>
    <name evidence="1" type="ordered locus">Saro_0730</name>
</gene>
<dbReference type="EMBL" id="CP000248">
    <property type="protein sequence ID" value="ABD25177.1"/>
    <property type="molecule type" value="Genomic_DNA"/>
</dbReference>
<dbReference type="HOGENOM" id="CLU_876718_0_0_5"/>
<name>Q2GAE6_NOVAD</name>
<proteinExistence type="predicted"/>
<dbReference type="eggNOG" id="COG0438">
    <property type="taxonomic scope" value="Bacteria"/>
</dbReference>